<proteinExistence type="predicted"/>
<dbReference type="RefSeq" id="WP_196291910.1">
    <property type="nucleotide sequence ID" value="NZ_JADQDM010000002.1"/>
</dbReference>
<dbReference type="Proteomes" id="UP000618931">
    <property type="component" value="Unassembled WGS sequence"/>
</dbReference>
<evidence type="ECO:0000313" key="1">
    <source>
        <dbReference type="EMBL" id="MBF9220455.1"/>
    </source>
</evidence>
<evidence type="ECO:0008006" key="3">
    <source>
        <dbReference type="Google" id="ProtNLM"/>
    </source>
</evidence>
<protein>
    <recommendedName>
        <fullName evidence="3">DUF4136 domain-containing protein</fullName>
    </recommendedName>
</protein>
<organism evidence="1 2">
    <name type="scientific">Hymenobacter ruricola</name>
    <dbReference type="NCBI Taxonomy" id="2791023"/>
    <lineage>
        <taxon>Bacteria</taxon>
        <taxon>Pseudomonadati</taxon>
        <taxon>Bacteroidota</taxon>
        <taxon>Cytophagia</taxon>
        <taxon>Cytophagales</taxon>
        <taxon>Hymenobacteraceae</taxon>
        <taxon>Hymenobacter</taxon>
    </lineage>
</organism>
<reference evidence="1 2" key="1">
    <citation type="submission" date="2020-11" db="EMBL/GenBank/DDBJ databases">
        <authorList>
            <person name="Kim M.K."/>
        </authorList>
    </citation>
    <scope>NUCLEOTIDE SEQUENCE [LARGE SCALE GENOMIC DNA]</scope>
    <source>
        <strain evidence="1 2">BT662</strain>
    </source>
</reference>
<comment type="caution">
    <text evidence="1">The sequence shown here is derived from an EMBL/GenBank/DDBJ whole genome shotgun (WGS) entry which is preliminary data.</text>
</comment>
<gene>
    <name evidence="1" type="ORF">I2H31_05010</name>
</gene>
<dbReference type="PROSITE" id="PS51257">
    <property type="entry name" value="PROKAR_LIPOPROTEIN"/>
    <property type="match status" value="1"/>
</dbReference>
<dbReference type="EMBL" id="JADQDM010000002">
    <property type="protein sequence ID" value="MBF9220455.1"/>
    <property type="molecule type" value="Genomic_DNA"/>
</dbReference>
<name>A0ABS0I0J7_9BACT</name>
<accession>A0ABS0I0J7</accession>
<evidence type="ECO:0000313" key="2">
    <source>
        <dbReference type="Proteomes" id="UP000618931"/>
    </source>
</evidence>
<sequence length="191" mass="20289">MPHLLFRNLHRLAVAVALGTVAACHGPDQPATAPPLAEKPPQVAVAAPRLVEQALGDSGYFVTLPGTYKLRSTDAADFLVYYFAPADTTVRTSFTGGLYFGGHPQEASETGPGCQLRRVPTTLLGRPATWRVQRCATGYTVSAVFDSHSGQGWNPLINAFGEAKSAAELRQLLAIFASLRQQPKASGKAGQ</sequence>
<keyword evidence="2" id="KW-1185">Reference proteome</keyword>